<dbReference type="Pfam" id="PF13545">
    <property type="entry name" value="HTH_Crp_2"/>
    <property type="match status" value="1"/>
</dbReference>
<reference evidence="6" key="1">
    <citation type="submission" date="2021-10" db="EMBL/GenBank/DDBJ databases">
        <title>Anaerobic single-cell dispensing facilitates the cultivation of human gut bacteria.</title>
        <authorList>
            <person name="Afrizal A."/>
        </authorList>
    </citation>
    <scope>NUCLEOTIDE SEQUENCE</scope>
    <source>
        <strain evidence="6">CLA-AA-H215</strain>
    </source>
</reference>
<keyword evidence="3" id="KW-0804">Transcription</keyword>
<dbReference type="InterPro" id="IPR036390">
    <property type="entry name" value="WH_DNA-bd_sf"/>
</dbReference>
<dbReference type="RefSeq" id="WP_308455061.1">
    <property type="nucleotide sequence ID" value="NZ_JAJEQR010000084.1"/>
</dbReference>
<dbReference type="PROSITE" id="PS51063">
    <property type="entry name" value="HTH_CRP_2"/>
    <property type="match status" value="1"/>
</dbReference>
<feature type="domain" description="HTH crp-type" evidence="5">
    <location>
        <begin position="153"/>
        <end position="221"/>
    </location>
</feature>
<evidence type="ECO:0000313" key="6">
    <source>
        <dbReference type="EMBL" id="MCC2232666.1"/>
    </source>
</evidence>
<evidence type="ECO:0000256" key="3">
    <source>
        <dbReference type="ARBA" id="ARBA00023163"/>
    </source>
</evidence>
<dbReference type="GO" id="GO:0003677">
    <property type="term" value="F:DNA binding"/>
    <property type="evidence" value="ECO:0007669"/>
    <property type="project" value="UniProtKB-KW"/>
</dbReference>
<dbReference type="AlphaFoldDB" id="A0AAE3EEL6"/>
<dbReference type="EMBL" id="JAJEQR010000084">
    <property type="protein sequence ID" value="MCC2232666.1"/>
    <property type="molecule type" value="Genomic_DNA"/>
</dbReference>
<keyword evidence="2" id="KW-0238">DNA-binding</keyword>
<dbReference type="PANTHER" id="PTHR24567">
    <property type="entry name" value="CRP FAMILY TRANSCRIPTIONAL REGULATORY PROTEIN"/>
    <property type="match status" value="1"/>
</dbReference>
<dbReference type="InterPro" id="IPR050397">
    <property type="entry name" value="Env_Response_Regulators"/>
</dbReference>
<comment type="caution">
    <text evidence="6">The sequence shown here is derived from an EMBL/GenBank/DDBJ whole genome shotgun (WGS) entry which is preliminary data.</text>
</comment>
<keyword evidence="7" id="KW-1185">Reference proteome</keyword>
<evidence type="ECO:0000259" key="4">
    <source>
        <dbReference type="PROSITE" id="PS50042"/>
    </source>
</evidence>
<dbReference type="InterPro" id="IPR018490">
    <property type="entry name" value="cNMP-bd_dom_sf"/>
</dbReference>
<dbReference type="CDD" id="cd00038">
    <property type="entry name" value="CAP_ED"/>
    <property type="match status" value="1"/>
</dbReference>
<dbReference type="InterPro" id="IPR014710">
    <property type="entry name" value="RmlC-like_jellyroll"/>
</dbReference>
<feature type="domain" description="Cyclic nucleotide-binding" evidence="4">
    <location>
        <begin position="13"/>
        <end position="110"/>
    </location>
</feature>
<sequence>MEKYLPLLMGLPLFREIPGEELPNLFAEWNQIIRTYSADNFLLTPGEITSHFGILLEGQLNIMKEDYTGNAVLLTRLDPGDLFAEAFAFAHLPVSVLVEAAQNAAVLWLDASLLSAVRPNTNVYQLQIQTRLLQIFARKNVFLTGRIDHLSRRTLRDKLLSYLYEQAQLSDSAYFTIPLNRQELADYLAADRSALSAVLGKLKKEGLIDYHKNQFTLKNQDSSQS</sequence>
<dbReference type="InterPro" id="IPR012318">
    <property type="entry name" value="HTH_CRP"/>
</dbReference>
<organism evidence="6 7">
    <name type="scientific">Hominifimenecus microfluidus</name>
    <dbReference type="NCBI Taxonomy" id="2885348"/>
    <lineage>
        <taxon>Bacteria</taxon>
        <taxon>Bacillati</taxon>
        <taxon>Bacillota</taxon>
        <taxon>Clostridia</taxon>
        <taxon>Lachnospirales</taxon>
        <taxon>Lachnospiraceae</taxon>
        <taxon>Hominifimenecus</taxon>
    </lineage>
</organism>
<name>A0AAE3EEL6_9FIRM</name>
<evidence type="ECO:0000256" key="1">
    <source>
        <dbReference type="ARBA" id="ARBA00023015"/>
    </source>
</evidence>
<dbReference type="SMART" id="SM00419">
    <property type="entry name" value="HTH_CRP"/>
    <property type="match status" value="1"/>
</dbReference>
<dbReference type="SUPFAM" id="SSF46785">
    <property type="entry name" value="Winged helix' DNA-binding domain"/>
    <property type="match status" value="1"/>
</dbReference>
<evidence type="ECO:0000259" key="5">
    <source>
        <dbReference type="PROSITE" id="PS51063"/>
    </source>
</evidence>
<gene>
    <name evidence="6" type="ORF">LKD81_16995</name>
</gene>
<dbReference type="InterPro" id="IPR000595">
    <property type="entry name" value="cNMP-bd_dom"/>
</dbReference>
<dbReference type="GO" id="GO:0005829">
    <property type="term" value="C:cytosol"/>
    <property type="evidence" value="ECO:0007669"/>
    <property type="project" value="TreeGrafter"/>
</dbReference>
<evidence type="ECO:0000313" key="7">
    <source>
        <dbReference type="Proteomes" id="UP001198182"/>
    </source>
</evidence>
<dbReference type="GO" id="GO:0003700">
    <property type="term" value="F:DNA-binding transcription factor activity"/>
    <property type="evidence" value="ECO:0007669"/>
    <property type="project" value="TreeGrafter"/>
</dbReference>
<dbReference type="Gene3D" id="2.60.120.10">
    <property type="entry name" value="Jelly Rolls"/>
    <property type="match status" value="1"/>
</dbReference>
<protein>
    <submittedName>
        <fullName evidence="6">Crp/Fnr family transcriptional regulator</fullName>
    </submittedName>
</protein>
<keyword evidence="1" id="KW-0805">Transcription regulation</keyword>
<dbReference type="Proteomes" id="UP001198182">
    <property type="component" value="Unassembled WGS sequence"/>
</dbReference>
<dbReference type="PANTHER" id="PTHR24567:SF58">
    <property type="entry name" value="CYCLIC AMP-BINDING REGULATORY PROTEIN"/>
    <property type="match status" value="1"/>
</dbReference>
<accession>A0AAE3EEL6</accession>
<dbReference type="Pfam" id="PF00027">
    <property type="entry name" value="cNMP_binding"/>
    <property type="match status" value="1"/>
</dbReference>
<proteinExistence type="predicted"/>
<dbReference type="SMART" id="SM00100">
    <property type="entry name" value="cNMP"/>
    <property type="match status" value="1"/>
</dbReference>
<dbReference type="PROSITE" id="PS50042">
    <property type="entry name" value="CNMP_BINDING_3"/>
    <property type="match status" value="1"/>
</dbReference>
<dbReference type="SUPFAM" id="SSF51206">
    <property type="entry name" value="cAMP-binding domain-like"/>
    <property type="match status" value="1"/>
</dbReference>
<evidence type="ECO:0000256" key="2">
    <source>
        <dbReference type="ARBA" id="ARBA00023125"/>
    </source>
</evidence>